<protein>
    <submittedName>
        <fullName evidence="1">Uncharacterized protein</fullName>
    </submittedName>
</protein>
<evidence type="ECO:0000313" key="1">
    <source>
        <dbReference type="EMBL" id="SFV56452.1"/>
    </source>
</evidence>
<dbReference type="AlphaFoldDB" id="A0A1W1BSK9"/>
<accession>A0A1W1BSK9</accession>
<gene>
    <name evidence="1" type="ORF">MNB_SV-13-124</name>
</gene>
<organism evidence="1">
    <name type="scientific">hydrothermal vent metagenome</name>
    <dbReference type="NCBI Taxonomy" id="652676"/>
    <lineage>
        <taxon>unclassified sequences</taxon>
        <taxon>metagenomes</taxon>
        <taxon>ecological metagenomes</taxon>
    </lineage>
</organism>
<reference evidence="1" key="1">
    <citation type="submission" date="2016-10" db="EMBL/GenBank/DDBJ databases">
        <authorList>
            <person name="de Groot N.N."/>
        </authorList>
    </citation>
    <scope>NUCLEOTIDE SEQUENCE</scope>
</reference>
<name>A0A1W1BSK9_9ZZZZ</name>
<sequence>MFYKKAYRLSNKLYLFNVTGTINNKKITAKEVVYDGYRDYTLKNCTLKSRYKILRRKVYSIREN</sequence>
<dbReference type="EMBL" id="FPHM01000036">
    <property type="protein sequence ID" value="SFV56452.1"/>
    <property type="molecule type" value="Genomic_DNA"/>
</dbReference>
<proteinExistence type="predicted"/>